<dbReference type="Proteomes" id="UP000028093">
    <property type="component" value="Unassembled WGS sequence"/>
</dbReference>
<feature type="transmembrane region" description="Helical" evidence="1">
    <location>
        <begin position="108"/>
        <end position="134"/>
    </location>
</feature>
<dbReference type="AlphaFoldDB" id="A0A081PTC7"/>
<accession>A0A081PTC7</accession>
<dbReference type="RefSeq" id="WP_033681246.1">
    <property type="nucleotide sequence ID" value="NZ_JPFT01000003.1"/>
</dbReference>
<reference evidence="2 3" key="1">
    <citation type="submission" date="2014-05" db="EMBL/GenBank/DDBJ databases">
        <authorList>
            <person name="Daugherty S.C."/>
            <person name="Tallon L.J."/>
            <person name="Sadzewicz L."/>
            <person name="Kilian M."/>
            <person name="Tettelin H."/>
        </authorList>
    </citation>
    <scope>NUCLEOTIDE SEQUENCE [LARGE SCALE GENOMIC DNA]</scope>
    <source>
        <strain evidence="2 3">SK1126</strain>
    </source>
</reference>
<keyword evidence="1" id="KW-0472">Membrane</keyword>
<comment type="caution">
    <text evidence="2">The sequence shown here is derived from an EMBL/GenBank/DDBJ whole genome shotgun (WGS) entry which is preliminary data.</text>
</comment>
<feature type="transmembrane region" description="Helical" evidence="1">
    <location>
        <begin position="181"/>
        <end position="204"/>
    </location>
</feature>
<sequence>MALIYSLHSEILKLLYRRATHVVLFLILVFQTFLANIGASQIVSVGIHATPETNPELAEAIPPIEFLGFDVTLFGVFIMIILGSIYGAEEYKCSAIRTSLLSITNRSIFLVSKTLVWLVFSFFISFLSIFLTINMTHYVLGQDGLLLFSLNGRVWFYIFLASIAWTLLGLQAYIMALTFKIAIVPLLFLLPQVYNLGTFLANYISTAKFLPVILGQGLIATSPQILGHNSLQNILLLLCWNFSFLALAIYRLLKSDIGGGE</sequence>
<name>A0A081PTC7_STRMT</name>
<proteinExistence type="predicted"/>
<evidence type="ECO:0000313" key="3">
    <source>
        <dbReference type="Proteomes" id="UP000028093"/>
    </source>
</evidence>
<feature type="transmembrane region" description="Helical" evidence="1">
    <location>
        <begin position="21"/>
        <end position="47"/>
    </location>
</feature>
<keyword evidence="1" id="KW-0812">Transmembrane</keyword>
<protein>
    <submittedName>
        <fullName evidence="2">ABC-2 transporter family protein</fullName>
    </submittedName>
</protein>
<evidence type="ECO:0000256" key="1">
    <source>
        <dbReference type="SAM" id="Phobius"/>
    </source>
</evidence>
<keyword evidence="1" id="KW-1133">Transmembrane helix</keyword>
<feature type="transmembrane region" description="Helical" evidence="1">
    <location>
        <begin position="234"/>
        <end position="253"/>
    </location>
</feature>
<dbReference type="EMBL" id="JPFT01000003">
    <property type="protein sequence ID" value="KEQ33950.1"/>
    <property type="molecule type" value="Genomic_DNA"/>
</dbReference>
<organism evidence="2 3">
    <name type="scientific">Streptococcus mitis</name>
    <dbReference type="NCBI Taxonomy" id="28037"/>
    <lineage>
        <taxon>Bacteria</taxon>
        <taxon>Bacillati</taxon>
        <taxon>Bacillota</taxon>
        <taxon>Bacilli</taxon>
        <taxon>Lactobacillales</taxon>
        <taxon>Streptococcaceae</taxon>
        <taxon>Streptococcus</taxon>
        <taxon>Streptococcus mitis group</taxon>
    </lineage>
</organism>
<gene>
    <name evidence="2" type="ORF">SK1126_0274</name>
</gene>
<dbReference type="PATRIC" id="fig|28037.99.peg.234"/>
<feature type="transmembrane region" description="Helical" evidence="1">
    <location>
        <begin position="154"/>
        <end position="174"/>
    </location>
</feature>
<evidence type="ECO:0000313" key="2">
    <source>
        <dbReference type="EMBL" id="KEQ33950.1"/>
    </source>
</evidence>
<feature type="transmembrane region" description="Helical" evidence="1">
    <location>
        <begin position="67"/>
        <end position="88"/>
    </location>
</feature>